<evidence type="ECO:0000313" key="2">
    <source>
        <dbReference type="Proteomes" id="UP000789342"/>
    </source>
</evidence>
<dbReference type="Pfam" id="PF13181">
    <property type="entry name" value="TPR_8"/>
    <property type="match status" value="1"/>
</dbReference>
<evidence type="ECO:0000313" key="1">
    <source>
        <dbReference type="EMBL" id="CAG8590693.1"/>
    </source>
</evidence>
<dbReference type="InterPro" id="IPR011990">
    <property type="entry name" value="TPR-like_helical_dom_sf"/>
</dbReference>
<dbReference type="Gene3D" id="1.25.40.10">
    <property type="entry name" value="Tetratricopeptide repeat domain"/>
    <property type="match status" value="1"/>
</dbReference>
<sequence length="211" mass="24874">MRGILEGYSKGTPIFSNEKHNIISSELKNLYAAVTRARHRLWILDDNSEQSEPILAYWKHHELVRVIPNTEGLPNLSLARKSSPEEWNERGKTFFERKQYEQAVFCFKKSKNEQNRRLADAYHLRQIARTSIRNFDEETVKSKFIRAAEAFKICSRVEQEASYYQDVDMHEEAGDVYAREGMYESAARCYNKAKKWRKAGDCFEKVNMYKQ</sequence>
<comment type="caution">
    <text evidence="1">The sequence shown here is derived from an EMBL/GenBank/DDBJ whole genome shotgun (WGS) entry which is preliminary data.</text>
</comment>
<keyword evidence="2" id="KW-1185">Reference proteome</keyword>
<accession>A0A9N9C6F8</accession>
<dbReference type="OrthoDB" id="3156807at2759"/>
<dbReference type="PANTHER" id="PTHR21529:SF4">
    <property type="entry name" value="TPR AND ANKYRIN REPEAT-CONTAINING PROTEIN 1"/>
    <property type="match status" value="1"/>
</dbReference>
<dbReference type="InterPro" id="IPR039904">
    <property type="entry name" value="TRANK1"/>
</dbReference>
<dbReference type="AlphaFoldDB" id="A0A9N9C6F8"/>
<dbReference type="InterPro" id="IPR019734">
    <property type="entry name" value="TPR_rpt"/>
</dbReference>
<proteinExistence type="predicted"/>
<dbReference type="EMBL" id="CAJVPV010005427">
    <property type="protein sequence ID" value="CAG8590693.1"/>
    <property type="molecule type" value="Genomic_DNA"/>
</dbReference>
<dbReference type="SUPFAM" id="SSF48452">
    <property type="entry name" value="TPR-like"/>
    <property type="match status" value="1"/>
</dbReference>
<dbReference type="Proteomes" id="UP000789342">
    <property type="component" value="Unassembled WGS sequence"/>
</dbReference>
<gene>
    <name evidence="1" type="ORF">AMORRO_LOCUS7332</name>
</gene>
<dbReference type="PANTHER" id="PTHR21529">
    <property type="entry name" value="MAMMARY TURMOR VIRUS RECEPTOR HOMOLOG 1, 2 MTVR1, 2"/>
    <property type="match status" value="1"/>
</dbReference>
<protein>
    <submittedName>
        <fullName evidence="1">6706_t:CDS:1</fullName>
    </submittedName>
</protein>
<organism evidence="1 2">
    <name type="scientific">Acaulospora morrowiae</name>
    <dbReference type="NCBI Taxonomy" id="94023"/>
    <lineage>
        <taxon>Eukaryota</taxon>
        <taxon>Fungi</taxon>
        <taxon>Fungi incertae sedis</taxon>
        <taxon>Mucoromycota</taxon>
        <taxon>Glomeromycotina</taxon>
        <taxon>Glomeromycetes</taxon>
        <taxon>Diversisporales</taxon>
        <taxon>Acaulosporaceae</taxon>
        <taxon>Acaulospora</taxon>
    </lineage>
</organism>
<name>A0A9N9C6F8_9GLOM</name>
<reference evidence="1" key="1">
    <citation type="submission" date="2021-06" db="EMBL/GenBank/DDBJ databases">
        <authorList>
            <person name="Kallberg Y."/>
            <person name="Tangrot J."/>
            <person name="Rosling A."/>
        </authorList>
    </citation>
    <scope>NUCLEOTIDE SEQUENCE</scope>
    <source>
        <strain evidence="1">CL551</strain>
    </source>
</reference>